<reference evidence="2" key="1">
    <citation type="submission" date="2019-03" db="EMBL/GenBank/DDBJ databases">
        <authorList>
            <person name="Mank J."/>
            <person name="Almeida P."/>
        </authorList>
    </citation>
    <scope>NUCLEOTIDE SEQUENCE</scope>
    <source>
        <strain evidence="2">78183</strain>
    </source>
</reference>
<accession>A0A6N2MM16</accession>
<feature type="region of interest" description="Disordered" evidence="1">
    <location>
        <begin position="236"/>
        <end position="261"/>
    </location>
</feature>
<evidence type="ECO:0000256" key="1">
    <source>
        <dbReference type="SAM" id="MobiDB-lite"/>
    </source>
</evidence>
<dbReference type="EMBL" id="CAADRP010001878">
    <property type="protein sequence ID" value="VFU55263.1"/>
    <property type="molecule type" value="Genomic_DNA"/>
</dbReference>
<name>A0A6N2MM16_SALVM</name>
<feature type="region of interest" description="Disordered" evidence="1">
    <location>
        <begin position="303"/>
        <end position="326"/>
    </location>
</feature>
<feature type="compositionally biased region" description="Low complexity" evidence="1">
    <location>
        <begin position="250"/>
        <end position="261"/>
    </location>
</feature>
<evidence type="ECO:0000313" key="2">
    <source>
        <dbReference type="EMBL" id="VFU55263.1"/>
    </source>
</evidence>
<proteinExistence type="predicted"/>
<feature type="region of interest" description="Disordered" evidence="1">
    <location>
        <begin position="429"/>
        <end position="475"/>
    </location>
</feature>
<feature type="compositionally biased region" description="Basic and acidic residues" evidence="1">
    <location>
        <begin position="236"/>
        <end position="248"/>
    </location>
</feature>
<protein>
    <submittedName>
        <fullName evidence="2">Uncharacterized protein</fullName>
    </submittedName>
</protein>
<gene>
    <name evidence="2" type="ORF">SVIM_LOCUS391930</name>
</gene>
<sequence length="475" mass="51923">MGVVYSRKIYDYNYKESPPSLKVTRNLVVCESLGGRRITPSAPYLSGLGFKPVRAGSPEGCGWAVSHSGRRPTVSGLGFQSSRAGSPRCFGLGFQSSRAGSPRCFGLGFQSSRAGSPAPLDIGPVSEPGPLQPSPHEQWDANHFPLHATLGKTMSSVKFRLHRWVEEDDFMIPVVVESETVACGGRRKLPKLPEFTLQLLSARPLLRRRVWTSCCRKGEVKVVLSRERELDGAVRERRDVQTEREKLRRGAGAEAALASAPSANSLQRLQIPSAENLQRGQPTASANLQRLWRDCNYLPPFEKPDHLKISGKPPPQTRQSRRTVTPPSTVGSSLFLSIVFALVVTTYSPKGFSWFFSVRVRVACYFRFISPLDEAEIWVCGATEYGGAVGIEPSSRQEQPRSRAGCVIGNLGSPDIGETLPKFRWYAPDKGHELNRSPSKGGAGTKVPKREARAAGNGGRPNHTEGVRVPPVAAE</sequence>
<dbReference type="AlphaFoldDB" id="A0A6N2MM16"/>
<organism evidence="2">
    <name type="scientific">Salix viminalis</name>
    <name type="common">Common osier</name>
    <name type="synonym">Basket willow</name>
    <dbReference type="NCBI Taxonomy" id="40686"/>
    <lineage>
        <taxon>Eukaryota</taxon>
        <taxon>Viridiplantae</taxon>
        <taxon>Streptophyta</taxon>
        <taxon>Embryophyta</taxon>
        <taxon>Tracheophyta</taxon>
        <taxon>Spermatophyta</taxon>
        <taxon>Magnoliopsida</taxon>
        <taxon>eudicotyledons</taxon>
        <taxon>Gunneridae</taxon>
        <taxon>Pentapetalae</taxon>
        <taxon>rosids</taxon>
        <taxon>fabids</taxon>
        <taxon>Malpighiales</taxon>
        <taxon>Salicaceae</taxon>
        <taxon>Saliceae</taxon>
        <taxon>Salix</taxon>
    </lineage>
</organism>